<keyword evidence="4" id="KW-0808">Transferase</keyword>
<evidence type="ECO:0000256" key="1">
    <source>
        <dbReference type="ARBA" id="ARBA00004651"/>
    </source>
</evidence>
<feature type="domain" description="Putative mannosyltransferase YkcA/B-like C-terminal" evidence="10">
    <location>
        <begin position="524"/>
        <end position="611"/>
    </location>
</feature>
<evidence type="ECO:0000256" key="5">
    <source>
        <dbReference type="ARBA" id="ARBA00022692"/>
    </source>
</evidence>
<comment type="caution">
    <text evidence="11">The sequence shown here is derived from an EMBL/GenBank/DDBJ whole genome shotgun (WGS) entry which is preliminary data.</text>
</comment>
<dbReference type="Pfam" id="PF24878">
    <property type="entry name" value="YkcB_C"/>
    <property type="match status" value="1"/>
</dbReference>
<dbReference type="PANTHER" id="PTHR33908:SF3">
    <property type="entry name" value="UNDECAPRENYL PHOSPHATE-ALPHA-4-AMINO-4-DEOXY-L-ARABINOSE ARABINOSYL TRANSFERASE"/>
    <property type="match status" value="1"/>
</dbReference>
<dbReference type="PANTHER" id="PTHR33908">
    <property type="entry name" value="MANNOSYLTRANSFERASE YKCB-RELATED"/>
    <property type="match status" value="1"/>
</dbReference>
<dbReference type="Pfam" id="PF13231">
    <property type="entry name" value="PMT_2"/>
    <property type="match status" value="1"/>
</dbReference>
<name>A0ABU0PIA2_9MICC</name>
<evidence type="ECO:0000313" key="11">
    <source>
        <dbReference type="EMBL" id="MDQ0673676.1"/>
    </source>
</evidence>
<feature type="domain" description="Glycosyltransferase RgtA/B/C/D-like" evidence="9">
    <location>
        <begin position="82"/>
        <end position="236"/>
    </location>
</feature>
<feature type="transmembrane region" description="Helical" evidence="8">
    <location>
        <begin position="369"/>
        <end position="389"/>
    </location>
</feature>
<feature type="transmembrane region" description="Helical" evidence="8">
    <location>
        <begin position="179"/>
        <end position="195"/>
    </location>
</feature>
<evidence type="ECO:0000259" key="10">
    <source>
        <dbReference type="Pfam" id="PF24878"/>
    </source>
</evidence>
<feature type="transmembrane region" description="Helical" evidence="8">
    <location>
        <begin position="27"/>
        <end position="44"/>
    </location>
</feature>
<keyword evidence="6 8" id="KW-1133">Transmembrane helix</keyword>
<evidence type="ECO:0000256" key="3">
    <source>
        <dbReference type="ARBA" id="ARBA00022676"/>
    </source>
</evidence>
<feature type="transmembrane region" description="Helical" evidence="8">
    <location>
        <begin position="201"/>
        <end position="219"/>
    </location>
</feature>
<evidence type="ECO:0000256" key="4">
    <source>
        <dbReference type="ARBA" id="ARBA00022679"/>
    </source>
</evidence>
<keyword evidence="7 8" id="KW-0472">Membrane</keyword>
<protein>
    <submittedName>
        <fullName evidence="11">4-amino-4-deoxy-L-arabinose transferase-like glycosyltransferase</fullName>
    </submittedName>
</protein>
<feature type="transmembrane region" description="Helical" evidence="8">
    <location>
        <begin position="100"/>
        <end position="121"/>
    </location>
</feature>
<dbReference type="InterPro" id="IPR056785">
    <property type="entry name" value="YkcA/B-like_C"/>
</dbReference>
<keyword evidence="12" id="KW-1185">Reference proteome</keyword>
<keyword evidence="3" id="KW-0328">Glycosyltransferase</keyword>
<feature type="transmembrane region" description="Helical" evidence="8">
    <location>
        <begin position="423"/>
        <end position="442"/>
    </location>
</feature>
<dbReference type="EMBL" id="JAUSXB010000001">
    <property type="protein sequence ID" value="MDQ0673676.1"/>
    <property type="molecule type" value="Genomic_DNA"/>
</dbReference>
<proteinExistence type="predicted"/>
<feature type="transmembrane region" description="Helical" evidence="8">
    <location>
        <begin position="396"/>
        <end position="417"/>
    </location>
</feature>
<sequence length="627" mass="67874">MSVTEASRTAAALAVRAAHRPLRWEQFGLAVLLVATSVTFLWGLDRNGWANPYYSAAAQAGSQDWKAFFFGSLDAGNLITIDKPPLSIWIMSLSVRLFGLNSWALLVPQALMGIATTWLIYKIIRRSHPTAPALLGGLIYASTPVVFLMSRFNNPEPLMGLLTAAAVYFTLRAMDDNHWVWYLLAGAALGLGFMAKQIQAFLVIPALVLTVLLFGAGTLGSRFVRLLAALTTLIIAGGWWMAVVDLTPAGNRPYVGGSATNSMLELTLDYNGLARFLRFGADPQSGRPVPLALSEAIYDGGPGRLFNANFAPEGAWLLFTALISALALILLWRQSGNGGPATRLMTVGVVWLVSVYVVVSYMGTMTHSYYIFSVAAPVAIVVPLGLNLLWNQRQRLVPRMIGAVLVAGTGYIGFRIFQYSNEWGFWPLVVVCTTCLASAAWLAPKKTIPRTMTLALVTVAIVMSPVSTDMITLSKPQSGTNPLSGPTSNNANALSAHLDAARLGNPPLARHMGFGVQPSTNVTTLLKEAGNSKWAAATYTAQNAAQYQLASQRPVVALGGWLGHDPAPTFERFKMLVEEREIGYFIWQQPIVDGVPLGRDAAAITDWVQANFKAKDVDGVRIYDLRK</sequence>
<evidence type="ECO:0000259" key="9">
    <source>
        <dbReference type="Pfam" id="PF13231"/>
    </source>
</evidence>
<comment type="subcellular location">
    <subcellularLocation>
        <location evidence="1">Cell membrane</location>
        <topology evidence="1">Multi-pass membrane protein</topology>
    </subcellularLocation>
</comment>
<evidence type="ECO:0000313" key="12">
    <source>
        <dbReference type="Proteomes" id="UP001236806"/>
    </source>
</evidence>
<reference evidence="11 12" key="1">
    <citation type="submission" date="2023-07" db="EMBL/GenBank/DDBJ databases">
        <title>Comparative genomics of wheat-associated soil bacteria to identify genetic determinants of phenazine resistance.</title>
        <authorList>
            <person name="Mouncey N."/>
        </authorList>
    </citation>
    <scope>NUCLEOTIDE SEQUENCE [LARGE SCALE GENOMIC DNA]</scope>
    <source>
        <strain evidence="11 12">W1I3</strain>
    </source>
</reference>
<evidence type="ECO:0000256" key="2">
    <source>
        <dbReference type="ARBA" id="ARBA00022475"/>
    </source>
</evidence>
<dbReference type="InterPro" id="IPR038731">
    <property type="entry name" value="RgtA/B/C-like"/>
</dbReference>
<feature type="transmembrane region" description="Helical" evidence="8">
    <location>
        <begin position="314"/>
        <end position="332"/>
    </location>
</feature>
<dbReference type="InterPro" id="IPR050297">
    <property type="entry name" value="LipidA_mod_glycosyltrf_83"/>
</dbReference>
<feature type="transmembrane region" description="Helical" evidence="8">
    <location>
        <begin position="226"/>
        <end position="244"/>
    </location>
</feature>
<evidence type="ECO:0000256" key="7">
    <source>
        <dbReference type="ARBA" id="ARBA00023136"/>
    </source>
</evidence>
<feature type="transmembrane region" description="Helical" evidence="8">
    <location>
        <begin position="344"/>
        <end position="363"/>
    </location>
</feature>
<dbReference type="RefSeq" id="WP_306634765.1">
    <property type="nucleotide sequence ID" value="NZ_JAUSXB010000001.1"/>
</dbReference>
<organism evidence="11 12">
    <name type="scientific">Pseudarthrobacter siccitolerans</name>
    <dbReference type="NCBI Taxonomy" id="861266"/>
    <lineage>
        <taxon>Bacteria</taxon>
        <taxon>Bacillati</taxon>
        <taxon>Actinomycetota</taxon>
        <taxon>Actinomycetes</taxon>
        <taxon>Micrococcales</taxon>
        <taxon>Micrococcaceae</taxon>
        <taxon>Pseudarthrobacter</taxon>
    </lineage>
</organism>
<keyword evidence="2" id="KW-1003">Cell membrane</keyword>
<keyword evidence="5 8" id="KW-0812">Transmembrane</keyword>
<accession>A0ABU0PIA2</accession>
<evidence type="ECO:0000256" key="6">
    <source>
        <dbReference type="ARBA" id="ARBA00022989"/>
    </source>
</evidence>
<gene>
    <name evidence="11" type="ORF">QFZ36_001237</name>
</gene>
<evidence type="ECO:0000256" key="8">
    <source>
        <dbReference type="SAM" id="Phobius"/>
    </source>
</evidence>
<dbReference type="Proteomes" id="UP001236806">
    <property type="component" value="Unassembled WGS sequence"/>
</dbReference>